<dbReference type="RefSeq" id="WP_096814215.1">
    <property type="nucleotide sequence ID" value="NZ_JXJW01000006.1"/>
</dbReference>
<name>A0A2A5S2A7_9LACT</name>
<dbReference type="Pfam" id="PF12892">
    <property type="entry name" value="FctA"/>
    <property type="match status" value="1"/>
</dbReference>
<accession>A0A2A5S2A7</accession>
<dbReference type="GO" id="GO:0007155">
    <property type="term" value="P:cell adhesion"/>
    <property type="evidence" value="ECO:0007669"/>
    <property type="project" value="InterPro"/>
</dbReference>
<evidence type="ECO:0000259" key="10">
    <source>
        <dbReference type="Pfam" id="PF05738"/>
    </source>
</evidence>
<comment type="subcellular location">
    <subcellularLocation>
        <location evidence="1">Secreted</location>
        <location evidence="1">Cell wall</location>
        <topology evidence="1">Peptidoglycan-anchor</topology>
    </subcellularLocation>
</comment>
<dbReference type="SUPFAM" id="SSF49478">
    <property type="entry name" value="Cna protein B-type domain"/>
    <property type="match status" value="1"/>
</dbReference>
<organism evidence="13 14">
    <name type="scientific">Pseudolactococcus piscium</name>
    <dbReference type="NCBI Taxonomy" id="1364"/>
    <lineage>
        <taxon>Bacteria</taxon>
        <taxon>Bacillati</taxon>
        <taxon>Bacillota</taxon>
        <taxon>Bacilli</taxon>
        <taxon>Lactobacillales</taxon>
        <taxon>Streptococcaceae</taxon>
        <taxon>Pseudolactococcus</taxon>
    </lineage>
</organism>
<evidence type="ECO:0000259" key="12">
    <source>
        <dbReference type="Pfam" id="PF17961"/>
    </source>
</evidence>
<reference evidence="13 14" key="1">
    <citation type="submission" date="2014-12" db="EMBL/GenBank/DDBJ databases">
        <title>Draft genome sequences of 10 type strains of Lactococcus.</title>
        <authorList>
            <person name="Sun Z."/>
            <person name="Zhong Z."/>
            <person name="Liu W."/>
            <person name="Zhang W."/>
            <person name="Zhang H."/>
        </authorList>
    </citation>
    <scope>NUCLEOTIDE SEQUENCE [LARGE SCALE GENOMIC DNA]</scope>
    <source>
        <strain evidence="13 14">DSM 6634</strain>
    </source>
</reference>
<keyword evidence="6" id="KW-0812">Transmembrane</keyword>
<dbReference type="Proteomes" id="UP000218282">
    <property type="component" value="Unassembled WGS sequence"/>
</dbReference>
<feature type="signal peptide" evidence="7">
    <location>
        <begin position="1"/>
        <end position="34"/>
    </location>
</feature>
<evidence type="ECO:0000259" key="8">
    <source>
        <dbReference type="Pfam" id="PF00746"/>
    </source>
</evidence>
<evidence type="ECO:0000313" key="14">
    <source>
        <dbReference type="Proteomes" id="UP000218282"/>
    </source>
</evidence>
<proteinExistence type="predicted"/>
<evidence type="ECO:0000256" key="7">
    <source>
        <dbReference type="SAM" id="SignalP"/>
    </source>
</evidence>
<evidence type="ECO:0000256" key="4">
    <source>
        <dbReference type="ARBA" id="ARBA00022729"/>
    </source>
</evidence>
<dbReference type="InterPro" id="IPR011252">
    <property type="entry name" value="Fibrogen-bd_dom1"/>
</dbReference>
<evidence type="ECO:0000256" key="2">
    <source>
        <dbReference type="ARBA" id="ARBA00022512"/>
    </source>
</evidence>
<keyword evidence="6" id="KW-0472">Membrane</keyword>
<sequence>MLRKLKKISLKAKTWLLLGIVLFSAMNVSAIVDAATSNTKDWGDQFVTKAELRDKNHNPKTDFGIYDDMETHWEFLIKAGTGIQSGDTMTIKNPEVLTLQADLTFAIKDSSGNVIGNAFANHNTGIVTITFTEVAAASGSHDIEGHFDMWVHWDKTKVKEDTDVSLNWGTVGESIIFINPSGNGKPDDDEGLHKWGSVDANDPSLIHWTVRVNYSKTAIKNAVYTDNVGPNQELVTDSISGYHVASFDSNWNAVPGTYISSESITEADKSHFSVKFEDLTDCVYLDYDTRATDGGYALNYQNSGTLSGDNIESRLVDVYTPNSGGGGGGDMTVSVAGKKTWIDDNNSQNARPDAITVELYQNNEKIDAKVVTASDNWMYKFNARPKFDTNNQTYQYSVKEVPVNGYTSDIVGYDITNTYTDLPVIPDVSAKLSAKKVLTGKILTADAFSFELRDVDGNVLQTKSNDSQGAISFDSINYSQPGTYQYTINEVKGNASGMTYDDHSIKATVVVTLEHNQLLAVVTYDGNQTFNNSYLPTPAVNPDLPTPVAPATKTPADPSVALPATGEEKGMLAIVLGIIMILTIGYVYFERKKSN</sequence>
<keyword evidence="4 7" id="KW-0732">Signal</keyword>
<dbReference type="InterPro" id="IPR022464">
    <property type="entry name" value="Strep_pil_isopept_link"/>
</dbReference>
<dbReference type="InterPro" id="IPR038174">
    <property type="entry name" value="Strep_pil_link_sf"/>
</dbReference>
<dbReference type="AlphaFoldDB" id="A0A2A5S2A7"/>
<feature type="domain" description="CNA-B" evidence="10">
    <location>
        <begin position="335"/>
        <end position="418"/>
    </location>
</feature>
<dbReference type="InterPro" id="IPR008454">
    <property type="entry name" value="Collagen-bd_Cna-like_B-typ_dom"/>
</dbReference>
<evidence type="ECO:0000256" key="3">
    <source>
        <dbReference type="ARBA" id="ARBA00022525"/>
    </source>
</evidence>
<dbReference type="SUPFAM" id="SSF49401">
    <property type="entry name" value="Bacterial adhesins"/>
    <property type="match status" value="2"/>
</dbReference>
<feature type="domain" description="Streptococcal pilin isopeptide linkage" evidence="11">
    <location>
        <begin position="433"/>
        <end position="534"/>
    </location>
</feature>
<feature type="transmembrane region" description="Helical" evidence="6">
    <location>
        <begin position="570"/>
        <end position="589"/>
    </location>
</feature>
<dbReference type="EMBL" id="JXJW01000006">
    <property type="protein sequence ID" value="PCS07583.1"/>
    <property type="molecule type" value="Genomic_DNA"/>
</dbReference>
<dbReference type="Pfam" id="PF00746">
    <property type="entry name" value="Gram_pos_anchor"/>
    <property type="match status" value="1"/>
</dbReference>
<dbReference type="Pfam" id="PF05738">
    <property type="entry name" value="Cna_B"/>
    <property type="match status" value="1"/>
</dbReference>
<dbReference type="InterPro" id="IPR019931">
    <property type="entry name" value="LPXTG_anchor"/>
</dbReference>
<dbReference type="NCBIfam" id="TIGR03786">
    <property type="entry name" value="strep_pil_rpt"/>
    <property type="match status" value="1"/>
</dbReference>
<gene>
    <name evidence="13" type="ORF">RU86_GL002021</name>
</gene>
<dbReference type="Gene3D" id="2.60.40.1140">
    <property type="entry name" value="Collagen-binding surface protein Cna, B-type domain"/>
    <property type="match status" value="1"/>
</dbReference>
<keyword evidence="14" id="KW-1185">Reference proteome</keyword>
<evidence type="ECO:0000313" key="13">
    <source>
        <dbReference type="EMBL" id="PCS07583.1"/>
    </source>
</evidence>
<keyword evidence="2" id="KW-0134">Cell wall</keyword>
<dbReference type="Gene3D" id="2.60.40.1280">
    <property type="match status" value="1"/>
</dbReference>
<dbReference type="InterPro" id="IPR008456">
    <property type="entry name" value="Collagen-bd_dom"/>
</dbReference>
<dbReference type="InterPro" id="IPR041171">
    <property type="entry name" value="SDR_Ig"/>
</dbReference>
<protein>
    <submittedName>
        <fullName evidence="13">Adhesin</fullName>
    </submittedName>
</protein>
<dbReference type="Pfam" id="PF17961">
    <property type="entry name" value="Big_8"/>
    <property type="match status" value="1"/>
</dbReference>
<feature type="chain" id="PRO_5013015072" evidence="7">
    <location>
        <begin position="35"/>
        <end position="595"/>
    </location>
</feature>
<keyword evidence="5" id="KW-0572">Peptidoglycan-anchor</keyword>
<evidence type="ECO:0000259" key="9">
    <source>
        <dbReference type="Pfam" id="PF05737"/>
    </source>
</evidence>
<feature type="domain" description="SDR-like Ig" evidence="12">
    <location>
        <begin position="65"/>
        <end position="161"/>
    </location>
</feature>
<keyword evidence="3" id="KW-0964">Secreted</keyword>
<dbReference type="NCBIfam" id="TIGR01167">
    <property type="entry name" value="LPXTG_anchor"/>
    <property type="match status" value="1"/>
</dbReference>
<evidence type="ECO:0000256" key="1">
    <source>
        <dbReference type="ARBA" id="ARBA00004168"/>
    </source>
</evidence>
<dbReference type="CDD" id="cd00222">
    <property type="entry name" value="CollagenBindB"/>
    <property type="match status" value="1"/>
</dbReference>
<evidence type="ECO:0000256" key="5">
    <source>
        <dbReference type="ARBA" id="ARBA00023088"/>
    </source>
</evidence>
<comment type="caution">
    <text evidence="13">The sequence shown here is derived from an EMBL/GenBank/DDBJ whole genome shotgun (WGS) entry which is preliminary data.</text>
</comment>
<feature type="domain" description="Collagen binding" evidence="9">
    <location>
        <begin position="191"/>
        <end position="313"/>
    </location>
</feature>
<dbReference type="GO" id="GO:0005518">
    <property type="term" value="F:collagen binding"/>
    <property type="evidence" value="ECO:0007669"/>
    <property type="project" value="InterPro"/>
</dbReference>
<evidence type="ECO:0000256" key="6">
    <source>
        <dbReference type="SAM" id="Phobius"/>
    </source>
</evidence>
<dbReference type="InterPro" id="IPR008966">
    <property type="entry name" value="Adhesion_dom_sf"/>
</dbReference>
<dbReference type="Gene3D" id="2.60.40.740">
    <property type="match status" value="1"/>
</dbReference>
<feature type="domain" description="Gram-positive cocci surface proteins LPxTG" evidence="8">
    <location>
        <begin position="561"/>
        <end position="595"/>
    </location>
</feature>
<dbReference type="Pfam" id="PF05737">
    <property type="entry name" value="Collagen_bind"/>
    <property type="match status" value="1"/>
</dbReference>
<keyword evidence="6" id="KW-1133">Transmembrane helix</keyword>
<dbReference type="Gene3D" id="2.60.40.3050">
    <property type="match status" value="1"/>
</dbReference>
<evidence type="ECO:0000259" key="11">
    <source>
        <dbReference type="Pfam" id="PF12892"/>
    </source>
</evidence>